<dbReference type="Proteomes" id="UP000077202">
    <property type="component" value="Unassembled WGS sequence"/>
</dbReference>
<gene>
    <name evidence="1" type="ORF">AXG93_1335s1290</name>
</gene>
<proteinExistence type="predicted"/>
<evidence type="ECO:0000313" key="2">
    <source>
        <dbReference type="Proteomes" id="UP000077202"/>
    </source>
</evidence>
<sequence length="169" mass="18983">METLVPHNVTFTETNPNTDTACTLEQTEKLARFYCGVGAHDPSPPRLPGSLFSRHLFRGARKVAIRKAVLFVTQHTIPAAVEHNPRSLQRQLLGSDMSAPLKKQSVTRSASQHRDLSSDRIAMELQGHKKMYAYDEDSEIRVYNLVSAMLNLEDDDTIMGSKREMNAQT</sequence>
<accession>A0A176W6F5</accession>
<name>A0A176W6F5_MARPO</name>
<evidence type="ECO:0000313" key="1">
    <source>
        <dbReference type="EMBL" id="OAE28637.1"/>
    </source>
</evidence>
<reference evidence="1" key="1">
    <citation type="submission" date="2016-03" db="EMBL/GenBank/DDBJ databases">
        <title>Mechanisms controlling the formation of the plant cell surface in tip-growing cells are functionally conserved among land plants.</title>
        <authorList>
            <person name="Honkanen S."/>
            <person name="Jones V.A."/>
            <person name="Morieri G."/>
            <person name="Champion C."/>
            <person name="Hetherington A.J."/>
            <person name="Kelly S."/>
            <person name="Saint-Marcoux D."/>
            <person name="Proust H."/>
            <person name="Prescott H."/>
            <person name="Dolan L."/>
        </authorList>
    </citation>
    <scope>NUCLEOTIDE SEQUENCE [LARGE SCALE GENOMIC DNA]</scope>
    <source>
        <tissue evidence="1">Whole gametophyte</tissue>
    </source>
</reference>
<dbReference type="AlphaFoldDB" id="A0A176W6F5"/>
<comment type="caution">
    <text evidence="1">The sequence shown here is derived from an EMBL/GenBank/DDBJ whole genome shotgun (WGS) entry which is preliminary data.</text>
</comment>
<keyword evidence="2" id="KW-1185">Reference proteome</keyword>
<protein>
    <submittedName>
        <fullName evidence="1">Uncharacterized protein</fullName>
    </submittedName>
</protein>
<organism evidence="1 2">
    <name type="scientific">Marchantia polymorpha subsp. ruderalis</name>
    <dbReference type="NCBI Taxonomy" id="1480154"/>
    <lineage>
        <taxon>Eukaryota</taxon>
        <taxon>Viridiplantae</taxon>
        <taxon>Streptophyta</taxon>
        <taxon>Embryophyta</taxon>
        <taxon>Marchantiophyta</taxon>
        <taxon>Marchantiopsida</taxon>
        <taxon>Marchantiidae</taxon>
        <taxon>Marchantiales</taxon>
        <taxon>Marchantiaceae</taxon>
        <taxon>Marchantia</taxon>
    </lineage>
</organism>
<dbReference type="EMBL" id="LVLJ01001708">
    <property type="protein sequence ID" value="OAE28637.1"/>
    <property type="molecule type" value="Genomic_DNA"/>
</dbReference>